<feature type="region of interest" description="Disordered" evidence="1">
    <location>
        <begin position="1130"/>
        <end position="1164"/>
    </location>
</feature>
<feature type="region of interest" description="Disordered" evidence="1">
    <location>
        <begin position="1836"/>
        <end position="1901"/>
    </location>
</feature>
<name>A0AAF0F3Z9_9BASI</name>
<protein>
    <submittedName>
        <fullName evidence="2">Uncharacterized protein</fullName>
    </submittedName>
</protein>
<feature type="compositionally biased region" description="Polar residues" evidence="1">
    <location>
        <begin position="1522"/>
        <end position="1535"/>
    </location>
</feature>
<feature type="region of interest" description="Disordered" evidence="1">
    <location>
        <begin position="1000"/>
        <end position="1110"/>
    </location>
</feature>
<feature type="compositionally biased region" description="Low complexity" evidence="1">
    <location>
        <begin position="734"/>
        <end position="760"/>
    </location>
</feature>
<keyword evidence="3" id="KW-1185">Reference proteome</keyword>
<feature type="compositionally biased region" description="Basic and acidic residues" evidence="1">
    <location>
        <begin position="774"/>
        <end position="789"/>
    </location>
</feature>
<feature type="compositionally biased region" description="Basic and acidic residues" evidence="1">
    <location>
        <begin position="833"/>
        <end position="842"/>
    </location>
</feature>
<feature type="compositionally biased region" description="Polar residues" evidence="1">
    <location>
        <begin position="1578"/>
        <end position="1592"/>
    </location>
</feature>
<dbReference type="SUPFAM" id="SSF53927">
    <property type="entry name" value="Cytidine deaminase-like"/>
    <property type="match status" value="1"/>
</dbReference>
<feature type="compositionally biased region" description="Polar residues" evidence="1">
    <location>
        <begin position="1977"/>
        <end position="1993"/>
    </location>
</feature>
<feature type="region of interest" description="Disordered" evidence="1">
    <location>
        <begin position="576"/>
        <end position="626"/>
    </location>
</feature>
<feature type="region of interest" description="Disordered" evidence="1">
    <location>
        <begin position="1439"/>
        <end position="1480"/>
    </location>
</feature>
<feature type="region of interest" description="Disordered" evidence="1">
    <location>
        <begin position="1512"/>
        <end position="1733"/>
    </location>
</feature>
<feature type="compositionally biased region" description="Polar residues" evidence="1">
    <location>
        <begin position="1836"/>
        <end position="1853"/>
    </location>
</feature>
<feature type="region of interest" description="Disordered" evidence="1">
    <location>
        <begin position="410"/>
        <end position="447"/>
    </location>
</feature>
<feature type="compositionally biased region" description="Polar residues" evidence="1">
    <location>
        <begin position="1927"/>
        <end position="1938"/>
    </location>
</feature>
<feature type="region of interest" description="Disordered" evidence="1">
    <location>
        <begin position="1922"/>
        <end position="2003"/>
    </location>
</feature>
<feature type="compositionally biased region" description="Polar residues" evidence="1">
    <location>
        <begin position="883"/>
        <end position="892"/>
    </location>
</feature>
<accession>A0AAF0F3Z9</accession>
<dbReference type="Proteomes" id="UP001214628">
    <property type="component" value="Chromosome 1"/>
</dbReference>
<feature type="compositionally biased region" description="Basic and acidic residues" evidence="1">
    <location>
        <begin position="910"/>
        <end position="926"/>
    </location>
</feature>
<dbReference type="EMBL" id="CP118375">
    <property type="protein sequence ID" value="WFD42265.1"/>
    <property type="molecule type" value="Genomic_DNA"/>
</dbReference>
<feature type="region of interest" description="Disordered" evidence="1">
    <location>
        <begin position="294"/>
        <end position="316"/>
    </location>
</feature>
<feature type="compositionally biased region" description="Polar residues" evidence="1">
    <location>
        <begin position="1541"/>
        <end position="1570"/>
    </location>
</feature>
<feature type="region of interest" description="Disordered" evidence="1">
    <location>
        <begin position="1402"/>
        <end position="1421"/>
    </location>
</feature>
<feature type="compositionally biased region" description="Low complexity" evidence="1">
    <location>
        <begin position="1704"/>
        <end position="1718"/>
    </location>
</feature>
<evidence type="ECO:0000256" key="1">
    <source>
        <dbReference type="SAM" id="MobiDB-lite"/>
    </source>
</evidence>
<feature type="compositionally biased region" description="Polar residues" evidence="1">
    <location>
        <begin position="1621"/>
        <end position="1631"/>
    </location>
</feature>
<feature type="region of interest" description="Disordered" evidence="1">
    <location>
        <begin position="1245"/>
        <end position="1322"/>
    </location>
</feature>
<dbReference type="GO" id="GO:0003824">
    <property type="term" value="F:catalytic activity"/>
    <property type="evidence" value="ECO:0007669"/>
    <property type="project" value="InterPro"/>
</dbReference>
<dbReference type="Gene3D" id="3.40.140.10">
    <property type="entry name" value="Cytidine Deaminase, domain 2"/>
    <property type="match status" value="1"/>
</dbReference>
<evidence type="ECO:0000313" key="2">
    <source>
        <dbReference type="EMBL" id="WFD42265.1"/>
    </source>
</evidence>
<proteinExistence type="predicted"/>
<evidence type="ECO:0000313" key="3">
    <source>
        <dbReference type="Proteomes" id="UP001214628"/>
    </source>
</evidence>
<feature type="region of interest" description="Disordered" evidence="1">
    <location>
        <begin position="1334"/>
        <end position="1364"/>
    </location>
</feature>
<feature type="compositionally biased region" description="Polar residues" evidence="1">
    <location>
        <begin position="305"/>
        <end position="316"/>
    </location>
</feature>
<feature type="compositionally biased region" description="Polar residues" evidence="1">
    <location>
        <begin position="1061"/>
        <end position="1079"/>
    </location>
</feature>
<sequence>MPSHKRGDKMRNAATQEALRSPMRYRHGAVVTKGGKILAQGHNHIRTGFSGPLSAHETILLPGRAASASTCCSDAPESSSNARGSYSSSYFSMHAEMHAIYSTLRGARPYVARSNVQLSALPEDDQLNVMTQQAADLAIDSRRSASPSSVRSRLSDASNVHRANVGNIKTKCDRALVEGAKREQQRIAFTAQNEWCLKPRYKKRIEEKPPPRPRFTSCRAESSVDQFSSCVPAEDEHETDTEANSLAASIASSTLAYRKVRPSSRPREDAIDSRLRGADLYVVRLLQDVESKAKAKEHRRRHIRSGTTPVSNASSNVAPRYADSRPCWRCLEWMLWAGIKRVYWTNADGDWNGGKVASLLFGPDDAQTTTSSGAVLVPVHLTQYEHAAALLCASHPLDAQLLFPMLRRDSDSGTGQDDQRVPYNPLYPSALSGHTRQGADEDDAQSASFPAPLYSLQHQQRSQSRLYSPMRARPANNQAASTSHFIVLIPPSDLPFDSLPARSALLASHARRGILLPLYPTLGGQLYALAREYGMPSVGGISLYLLDDGNGHSGPRISDATWASLWSGFFEEDDLDEPSQSMRTSDAEVISRPSPLPYARRFTPTSPRRRLPRVPSNASISSMRSPSAATYALETGRLPIVARFEWAVDPQRARWWSSFIGQPSDESAQDRSEPMSAPLPMRHTSGSAPKPLRLNSQLSPPSAQRSTTRDTSQTLGNPKKESRSADVFGSVPLSSSSSSDRMRSSSTVPTTSSSIPSLLTRKSGDMQSGMDPDSDPRYDTKEKPLDTEQTKPSSSHMQSDFSDAQDSINNESARQPEVTSRSGSGTDLAEDLSSNKDVKRQSDSSQQASAHPHYTVSSTVASLSAAASRFFGGRNNDDKDSPRSSQAMTSSGKLPGDDLDKPQTPTSPIHDVETARERVTEMERHSAQARRHAHRASVEVPRSVRRASARISEVIGKSDKQQASATPPHTAGAMQDVNQEDAAQTTVYNDDLVANYEDISTTTSGISAQTRPAPSLPSIGMDRPTVGHHSVARKSITRPPLRTVEGDIFDSSAKSDDNRETNVPSAQAQSRLGHQSHPSLRSPIILDANLPESRTGAGSEPGTKPTQLTRQSSIEFDNTLGDLQRALELLSPQREKRKSPATKAAPNFITTYSPQSNRQQADARTQPVSLLFPNDDVSSSSIQAYGGASNSPPKQAFNMQSASIQDPQRLPMTQREMPMQSIPPTSDTASLSNEPDRLMRQRRPSFDAGWQLKQPIPDTSSDKPFNGPQDHKLATQTVLGDTSGPVYEPSQISNSQSVPPALPPKDLNADSSNAGQGPRNPAILAHEGLAPRTEDDWSKWSAGPDSLLNQGRRPSEASSIMPPPAPALRVVEDAENYIPESSVRMSADVNQYARIQQRELVRQPEQNESMDETRSTAPDHSVGMQSMTAPMNSTINLPPSVAPSSDIASDGKPMQGSQASIPRESQSGSVVNPGANTGASGVLPPTLAMQAAHNTPEQTMPSDNLNATNEMSLQREQPAPQPISTDGFNGSQMHQSKSDVMANSMSQPMMEASQYQGNQNAQSEYPQNMQNDDDYNSLMPNNLAQFSPSSNELPPPSGRATPPSEPRTMSVMSPMSPNVSKQSSGFSLTSRSPRKLRHSASSDRLQTSPQGGGGARGFLSKVSPKLKWGRKKKSTEDRKAATVSAPLAARPLPPSDEMRDQDPSRFSNASVSSVSRGNNIRRSGAPYFDPSTLVGSPNLGGGGQGEMMQSGDYNSPNPVFQMGGASASVPTLLLQQSPGDASLGQLRSPFAEAGAKSDADNSGMSGWNNTMGSMSTDMQHGPTPLFNENAASAVQYNPETPSLPPQQSFTPNNAPGVMRDSPSEPRVETNPALNPASSMQPGQNGLVSQPQSYPNSAPTQYGSGVIHPVNFAQNSVPSVTPGIGSGANAQGMSQAAMQSNNAGANPPSSSEYWPTVSQGNSNTQAMNSTGYDPRSAPNPTSASQATDPSNSQAFRIPEMNPGNFAGPNMANRSEGMPLNGLGFSSGNGMISHDESRRMPFPAANTSYDQGQQAQQPNMMQQAGQFGTQSAQNLSGMGSNTMQSFSHGVQGVGNTANSLGDNLGGYAQQGTNTLSGAFRR</sequence>
<feature type="compositionally biased region" description="Low complexity" evidence="1">
    <location>
        <begin position="1609"/>
        <end position="1620"/>
    </location>
</feature>
<organism evidence="2 3">
    <name type="scientific">Malassezia psittaci</name>
    <dbReference type="NCBI Taxonomy" id="1821823"/>
    <lineage>
        <taxon>Eukaryota</taxon>
        <taxon>Fungi</taxon>
        <taxon>Dikarya</taxon>
        <taxon>Basidiomycota</taxon>
        <taxon>Ustilaginomycotina</taxon>
        <taxon>Malasseziomycetes</taxon>
        <taxon>Malasseziales</taxon>
        <taxon>Malasseziaceae</taxon>
        <taxon>Malassezia</taxon>
    </lineage>
</organism>
<reference evidence="2" key="1">
    <citation type="submission" date="2023-02" db="EMBL/GenBank/DDBJ databases">
        <title>Mating type loci evolution in Malassezia.</title>
        <authorList>
            <person name="Coelho M.A."/>
        </authorList>
    </citation>
    <scope>NUCLEOTIDE SEQUENCE</scope>
    <source>
        <strain evidence="2">CBS 14136</strain>
    </source>
</reference>
<feature type="compositionally biased region" description="Polar residues" evidence="1">
    <location>
        <begin position="1871"/>
        <end position="1901"/>
    </location>
</feature>
<feature type="compositionally biased region" description="Polar residues" evidence="1">
    <location>
        <begin position="616"/>
        <end position="626"/>
    </location>
</feature>
<feature type="compositionally biased region" description="Polar residues" evidence="1">
    <location>
        <begin position="694"/>
        <end position="716"/>
    </location>
</feature>
<feature type="compositionally biased region" description="Polar residues" evidence="1">
    <location>
        <begin position="1951"/>
        <end position="1970"/>
    </location>
</feature>
<feature type="region of interest" description="Disordered" evidence="1">
    <location>
        <begin position="870"/>
        <end position="986"/>
    </location>
</feature>
<dbReference type="GO" id="GO:0006139">
    <property type="term" value="P:nucleobase-containing compound metabolic process"/>
    <property type="evidence" value="ECO:0007669"/>
    <property type="project" value="UniProtKB-ARBA"/>
</dbReference>
<feature type="compositionally biased region" description="Polar residues" evidence="1">
    <location>
        <begin position="1455"/>
        <end position="1479"/>
    </location>
</feature>
<gene>
    <name evidence="2" type="ORF">MPSI1_000906</name>
</gene>
<feature type="compositionally biased region" description="Polar residues" evidence="1">
    <location>
        <begin position="1148"/>
        <end position="1164"/>
    </location>
</feature>
<feature type="compositionally biased region" description="Polar residues" evidence="1">
    <location>
        <begin position="1000"/>
        <end position="1012"/>
    </location>
</feature>
<feature type="compositionally biased region" description="Low complexity" evidence="1">
    <location>
        <begin position="1939"/>
        <end position="1950"/>
    </location>
</feature>
<feature type="compositionally biased region" description="Polar residues" evidence="1">
    <location>
        <begin position="790"/>
        <end position="825"/>
    </location>
</feature>
<feature type="region of interest" description="Disordered" evidence="1">
    <location>
        <begin position="660"/>
        <end position="857"/>
    </location>
</feature>
<feature type="compositionally biased region" description="Basic residues" evidence="1">
    <location>
        <begin position="295"/>
        <end position="304"/>
    </location>
</feature>
<dbReference type="InterPro" id="IPR016193">
    <property type="entry name" value="Cytidine_deaminase-like"/>
</dbReference>